<dbReference type="SMART" id="SM00422">
    <property type="entry name" value="HTH_MERR"/>
    <property type="match status" value="1"/>
</dbReference>
<evidence type="ECO:0000313" key="3">
    <source>
        <dbReference type="EMBL" id="KOF14450.1"/>
    </source>
</evidence>
<protein>
    <submittedName>
        <fullName evidence="3">MerR family transcriptional regulator</fullName>
    </submittedName>
</protein>
<comment type="caution">
    <text evidence="3">The sequence shown here is derived from an EMBL/GenBank/DDBJ whole genome shotgun (WGS) entry which is preliminary data.</text>
</comment>
<dbReference type="InterPro" id="IPR047057">
    <property type="entry name" value="MerR_fam"/>
</dbReference>
<dbReference type="InterPro" id="IPR011256">
    <property type="entry name" value="Reg_factor_effector_dom_sf"/>
</dbReference>
<name>A0A0L8BIP5_ENSAD</name>
<dbReference type="EMBL" id="LGAP01000026">
    <property type="protein sequence ID" value="KOF14450.1"/>
    <property type="molecule type" value="Genomic_DNA"/>
</dbReference>
<dbReference type="Gene3D" id="1.10.1660.10">
    <property type="match status" value="1"/>
</dbReference>
<gene>
    <name evidence="3" type="ORF">AC244_26760</name>
</gene>
<dbReference type="RefSeq" id="WP_053251850.1">
    <property type="nucleotide sequence ID" value="NZ_LGAP01000026.1"/>
</dbReference>
<dbReference type="Proteomes" id="UP000037425">
    <property type="component" value="Unassembled WGS sequence"/>
</dbReference>
<dbReference type="SUPFAM" id="SSF46955">
    <property type="entry name" value="Putative DNA-binding domain"/>
    <property type="match status" value="1"/>
</dbReference>
<dbReference type="PANTHER" id="PTHR30204:SF97">
    <property type="entry name" value="MERR FAMILY REGULATORY PROTEIN"/>
    <property type="match status" value="1"/>
</dbReference>
<dbReference type="OrthoDB" id="9802944at2"/>
<proteinExistence type="predicted"/>
<organism evidence="3 4">
    <name type="scientific">Ensifer adhaerens</name>
    <name type="common">Sinorhizobium morelense</name>
    <dbReference type="NCBI Taxonomy" id="106592"/>
    <lineage>
        <taxon>Bacteria</taxon>
        <taxon>Pseudomonadati</taxon>
        <taxon>Pseudomonadota</taxon>
        <taxon>Alphaproteobacteria</taxon>
        <taxon>Hyphomicrobiales</taxon>
        <taxon>Rhizobiaceae</taxon>
        <taxon>Sinorhizobium/Ensifer group</taxon>
        <taxon>Ensifer</taxon>
    </lineage>
</organism>
<feature type="domain" description="HTH merR-type" evidence="2">
    <location>
        <begin position="14"/>
        <end position="75"/>
    </location>
</feature>
<dbReference type="InterPro" id="IPR000551">
    <property type="entry name" value="MerR-type_HTH_dom"/>
</dbReference>
<evidence type="ECO:0000313" key="4">
    <source>
        <dbReference type="Proteomes" id="UP000037425"/>
    </source>
</evidence>
<sequence length="267" mass="29663">MSDSYLLAGRFGAATRLSPKALRLYAEQGLLVPAYTDPATGYRYYAPEQAARARMIARLRRLGLPVARVAQLVELDAESRLVELRSWLDAQCERLTEQTELVEAIARQTDGRDAELISKIAVREVKACKLITCQRQLDIEALDPFMASAEADIRGHLRRCGIAGDGVMTVHFHETVNRDSEGLVEVAIVYEGSIEPVDDLRIRLQPARREAFLPVPAACENFPLILRVYDAIETWLDTRSDIHCVGSPYEIYPGSTGASFDVACPIT</sequence>
<evidence type="ECO:0000256" key="1">
    <source>
        <dbReference type="ARBA" id="ARBA00023125"/>
    </source>
</evidence>
<dbReference type="PANTHER" id="PTHR30204">
    <property type="entry name" value="REDOX-CYCLING DRUG-SENSING TRANSCRIPTIONAL ACTIVATOR SOXR"/>
    <property type="match status" value="1"/>
</dbReference>
<reference evidence="4" key="1">
    <citation type="submission" date="2015-07" db="EMBL/GenBank/DDBJ databases">
        <title>Whole genome sequence of an Ensifer adhaerens strain isolated from a cave pool in the Wind Cave National Park.</title>
        <authorList>
            <person name="Eng W.W.H."/>
            <person name="Gan H.M."/>
            <person name="Barton H.A."/>
            <person name="Savka M.A."/>
        </authorList>
    </citation>
    <scope>NUCLEOTIDE SEQUENCE [LARGE SCALE GENOMIC DNA]</scope>
    <source>
        <strain evidence="4">SD006</strain>
    </source>
</reference>
<accession>A0A0L8BIP5</accession>
<dbReference type="Pfam" id="PF13411">
    <property type="entry name" value="MerR_1"/>
    <property type="match status" value="1"/>
</dbReference>
<dbReference type="PATRIC" id="fig|106592.7.peg.4141"/>
<dbReference type="PROSITE" id="PS50937">
    <property type="entry name" value="HTH_MERR_2"/>
    <property type="match status" value="1"/>
</dbReference>
<dbReference type="Gene3D" id="3.20.80.10">
    <property type="entry name" value="Regulatory factor, effector binding domain"/>
    <property type="match status" value="1"/>
</dbReference>
<dbReference type="AlphaFoldDB" id="A0A0L8BIP5"/>
<dbReference type="GO" id="GO:0003700">
    <property type="term" value="F:DNA-binding transcription factor activity"/>
    <property type="evidence" value="ECO:0007669"/>
    <property type="project" value="InterPro"/>
</dbReference>
<dbReference type="GO" id="GO:0003677">
    <property type="term" value="F:DNA binding"/>
    <property type="evidence" value="ECO:0007669"/>
    <property type="project" value="UniProtKB-KW"/>
</dbReference>
<dbReference type="InterPro" id="IPR009061">
    <property type="entry name" value="DNA-bd_dom_put_sf"/>
</dbReference>
<keyword evidence="1" id="KW-0238">DNA-binding</keyword>
<evidence type="ECO:0000259" key="2">
    <source>
        <dbReference type="PROSITE" id="PS50937"/>
    </source>
</evidence>